<dbReference type="InterPro" id="IPR023187">
    <property type="entry name" value="Tscrpt_reg_MarR-type_CS"/>
</dbReference>
<feature type="compositionally biased region" description="Low complexity" evidence="4">
    <location>
        <begin position="45"/>
        <end position="60"/>
    </location>
</feature>
<dbReference type="GO" id="GO:0003700">
    <property type="term" value="F:DNA-binding transcription factor activity"/>
    <property type="evidence" value="ECO:0007669"/>
    <property type="project" value="InterPro"/>
</dbReference>
<keyword evidence="1" id="KW-0805">Transcription regulation</keyword>
<dbReference type="PROSITE" id="PS50995">
    <property type="entry name" value="HTH_MARR_2"/>
    <property type="match status" value="1"/>
</dbReference>
<reference evidence="6" key="1">
    <citation type="submission" date="2022-06" db="EMBL/GenBank/DDBJ databases">
        <title>Genomic Encyclopedia of Archaeal and Bacterial Type Strains, Phase II (KMG-II): from individual species to whole genera.</title>
        <authorList>
            <person name="Goeker M."/>
        </authorList>
    </citation>
    <scope>NUCLEOTIDE SEQUENCE</scope>
    <source>
        <strain evidence="6">DSM 43935</strain>
    </source>
</reference>
<dbReference type="InterPro" id="IPR036390">
    <property type="entry name" value="WH_DNA-bd_sf"/>
</dbReference>
<proteinExistence type="predicted"/>
<sequence>MTAMAEGVSRPPQRLGAPGVQGAPLGGAPEAVAADQPATSDLDQQRVAGAAPAVRAPSDARTLTEVVTRLRRALRTSIRTDYPWESLPMAQVELLQTLAERSPMRVGELASSQRLAPNTVSGLVSQLIEAGLVERNGDPADRRVARLTLTSAGREQLAAWQRAHERRIGTALGKLAERDRDAVRRALPALDHLVDHLLDH</sequence>
<organism evidence="6 7">
    <name type="scientific">Goodfellowiella coeruleoviolacea</name>
    <dbReference type="NCBI Taxonomy" id="334858"/>
    <lineage>
        <taxon>Bacteria</taxon>
        <taxon>Bacillati</taxon>
        <taxon>Actinomycetota</taxon>
        <taxon>Actinomycetes</taxon>
        <taxon>Pseudonocardiales</taxon>
        <taxon>Pseudonocardiaceae</taxon>
        <taxon>Goodfellowiella</taxon>
    </lineage>
</organism>
<feature type="region of interest" description="Disordered" evidence="4">
    <location>
        <begin position="1"/>
        <end position="60"/>
    </location>
</feature>
<evidence type="ECO:0000313" key="6">
    <source>
        <dbReference type="EMBL" id="MCP2165221.1"/>
    </source>
</evidence>
<accession>A0AAE3GBF8</accession>
<evidence type="ECO:0000256" key="1">
    <source>
        <dbReference type="ARBA" id="ARBA00023015"/>
    </source>
</evidence>
<dbReference type="PANTHER" id="PTHR39515">
    <property type="entry name" value="CONSERVED PROTEIN"/>
    <property type="match status" value="1"/>
</dbReference>
<evidence type="ECO:0000256" key="3">
    <source>
        <dbReference type="ARBA" id="ARBA00023163"/>
    </source>
</evidence>
<dbReference type="GO" id="GO:0003677">
    <property type="term" value="F:DNA binding"/>
    <property type="evidence" value="ECO:0007669"/>
    <property type="project" value="UniProtKB-KW"/>
</dbReference>
<evidence type="ECO:0000256" key="2">
    <source>
        <dbReference type="ARBA" id="ARBA00023125"/>
    </source>
</evidence>
<keyword evidence="3" id="KW-0804">Transcription</keyword>
<name>A0AAE3GBF8_9PSEU</name>
<evidence type="ECO:0000313" key="7">
    <source>
        <dbReference type="Proteomes" id="UP001206128"/>
    </source>
</evidence>
<dbReference type="SUPFAM" id="SSF46785">
    <property type="entry name" value="Winged helix' DNA-binding domain"/>
    <property type="match status" value="1"/>
</dbReference>
<dbReference type="EMBL" id="JAMTCK010000004">
    <property type="protein sequence ID" value="MCP2165221.1"/>
    <property type="molecule type" value="Genomic_DNA"/>
</dbReference>
<keyword evidence="2 6" id="KW-0238">DNA-binding</keyword>
<dbReference type="InterPro" id="IPR052526">
    <property type="entry name" value="HTH-type_Bedaq_tolerance"/>
</dbReference>
<dbReference type="PROSITE" id="PS01117">
    <property type="entry name" value="HTH_MARR_1"/>
    <property type="match status" value="1"/>
</dbReference>
<dbReference type="Gene3D" id="1.10.10.10">
    <property type="entry name" value="Winged helix-like DNA-binding domain superfamily/Winged helix DNA-binding domain"/>
    <property type="match status" value="1"/>
</dbReference>
<dbReference type="AlphaFoldDB" id="A0AAE3GBF8"/>
<dbReference type="InterPro" id="IPR000835">
    <property type="entry name" value="HTH_MarR-typ"/>
</dbReference>
<dbReference type="Pfam" id="PF01047">
    <property type="entry name" value="MarR"/>
    <property type="match status" value="1"/>
</dbReference>
<feature type="domain" description="HTH marR-type" evidence="5">
    <location>
        <begin position="60"/>
        <end position="199"/>
    </location>
</feature>
<comment type="caution">
    <text evidence="6">The sequence shown here is derived from an EMBL/GenBank/DDBJ whole genome shotgun (WGS) entry which is preliminary data.</text>
</comment>
<evidence type="ECO:0000256" key="4">
    <source>
        <dbReference type="SAM" id="MobiDB-lite"/>
    </source>
</evidence>
<evidence type="ECO:0000259" key="5">
    <source>
        <dbReference type="PROSITE" id="PS50995"/>
    </source>
</evidence>
<dbReference type="PANTHER" id="PTHR39515:SF2">
    <property type="entry name" value="HTH-TYPE TRANSCRIPTIONAL REGULATOR RV0880"/>
    <property type="match status" value="1"/>
</dbReference>
<dbReference type="Proteomes" id="UP001206128">
    <property type="component" value="Unassembled WGS sequence"/>
</dbReference>
<gene>
    <name evidence="6" type="ORF">LX83_002070</name>
</gene>
<keyword evidence="7" id="KW-1185">Reference proteome</keyword>
<protein>
    <submittedName>
        <fullName evidence="6">DNA-binding transcriptional regulator, MarR family</fullName>
    </submittedName>
</protein>
<dbReference type="SMART" id="SM00347">
    <property type="entry name" value="HTH_MARR"/>
    <property type="match status" value="1"/>
</dbReference>
<dbReference type="InterPro" id="IPR036388">
    <property type="entry name" value="WH-like_DNA-bd_sf"/>
</dbReference>